<proteinExistence type="predicted"/>
<dbReference type="InterPro" id="IPR025334">
    <property type="entry name" value="DUF4240"/>
</dbReference>
<feature type="domain" description="DUF4240" evidence="1">
    <location>
        <begin position="11"/>
        <end position="139"/>
    </location>
</feature>
<comment type="caution">
    <text evidence="2">The sequence shown here is derived from an EMBL/GenBank/DDBJ whole genome shotgun (WGS) entry which is preliminary data.</text>
</comment>
<evidence type="ECO:0000313" key="2">
    <source>
        <dbReference type="EMBL" id="TDU89602.1"/>
    </source>
</evidence>
<name>A0A4R7TBY8_9ACTN</name>
<accession>A0A4R7TBY8</accession>
<sequence length="187" mass="20165">MSCDDLGVDGQRFWELVEAARAEVDDTVADPDGVADALGDALGKLPADEIVGFGAEFERLQAEAYRWDLWGAAYLINGGASDDGFDYFRGWLVAQGQEIWEAALADPDSLADVVDEDLGEDFEGFDGEGMLGVAVSAYESATGSEAGYWEAVGTEVPDVPAGQNFDFDDTDELRDRFPRLAALFLTD</sequence>
<dbReference type="EMBL" id="SOCE01000001">
    <property type="protein sequence ID" value="TDU89602.1"/>
    <property type="molecule type" value="Genomic_DNA"/>
</dbReference>
<organism evidence="2 3">
    <name type="scientific">Kribbella voronezhensis</name>
    <dbReference type="NCBI Taxonomy" id="2512212"/>
    <lineage>
        <taxon>Bacteria</taxon>
        <taxon>Bacillati</taxon>
        <taxon>Actinomycetota</taxon>
        <taxon>Actinomycetes</taxon>
        <taxon>Propionibacteriales</taxon>
        <taxon>Kribbellaceae</taxon>
        <taxon>Kribbella</taxon>
    </lineage>
</organism>
<dbReference type="AlphaFoldDB" id="A0A4R7TBY8"/>
<dbReference type="Proteomes" id="UP000295151">
    <property type="component" value="Unassembled WGS sequence"/>
</dbReference>
<reference evidence="2 3" key="1">
    <citation type="submission" date="2019-03" db="EMBL/GenBank/DDBJ databases">
        <title>Genomic Encyclopedia of Type Strains, Phase III (KMG-III): the genomes of soil and plant-associated and newly described type strains.</title>
        <authorList>
            <person name="Whitman W."/>
        </authorList>
    </citation>
    <scope>NUCLEOTIDE SEQUENCE [LARGE SCALE GENOMIC DNA]</scope>
    <source>
        <strain evidence="2 3">VKM Ac-2575</strain>
    </source>
</reference>
<keyword evidence="3" id="KW-1185">Reference proteome</keyword>
<gene>
    <name evidence="2" type="ORF">EV138_3176</name>
</gene>
<dbReference type="Pfam" id="PF14024">
    <property type="entry name" value="DUF4240"/>
    <property type="match status" value="1"/>
</dbReference>
<evidence type="ECO:0000313" key="3">
    <source>
        <dbReference type="Proteomes" id="UP000295151"/>
    </source>
</evidence>
<evidence type="ECO:0000259" key="1">
    <source>
        <dbReference type="Pfam" id="PF14024"/>
    </source>
</evidence>
<protein>
    <submittedName>
        <fullName evidence="2">Uncharacterized protein DUF4240</fullName>
    </submittedName>
</protein>